<evidence type="ECO:0000256" key="2">
    <source>
        <dbReference type="ARBA" id="ARBA00022553"/>
    </source>
</evidence>
<dbReference type="InterPro" id="IPR045188">
    <property type="entry name" value="Boi1/Boi2-like"/>
</dbReference>
<feature type="region of interest" description="Disordered" evidence="4">
    <location>
        <begin position="285"/>
        <end position="507"/>
    </location>
</feature>
<feature type="compositionally biased region" description="Low complexity" evidence="4">
    <location>
        <begin position="442"/>
        <end position="456"/>
    </location>
</feature>
<evidence type="ECO:0000313" key="9">
    <source>
        <dbReference type="Proteomes" id="UP000242525"/>
    </source>
</evidence>
<comment type="caution">
    <text evidence="8">The sequence shown here is derived from an EMBL/GenBank/DDBJ whole genome shotgun (WGS) entry which is preliminary data.</text>
</comment>
<dbReference type="Gene3D" id="1.10.150.50">
    <property type="entry name" value="Transcription Factor, Ets-1"/>
    <property type="match status" value="1"/>
</dbReference>
<sequence>MPLFGGGIYSNGASASSHPTSPILNNTNNNNNNPTSALESQYLVAVHDFVGRTEDEIDLKKGDHVLVLEDDSEFGDGWYIGRNLSTAKAGLFPFVFTTKLVLPTPAPLNSTLVSPLLAESNSFSHQKPQKYSSTSSLNIQHDGSSAAPGPTKKLSFSKPGYVPNESVHDTLTDIDEAISELNNTTSPYNTTVDTFPSTPTTSSSSNSLPHFPYSSIFSWTPQMVHDYFLSRGYEESVCACFLRHKITGSILLELDLGYLKEIDITSFGTRFEISKEIKMLNQKIGEASAPNSRPYSNTSGLSKTNSLVQTPTSQIMHTPFSSSQPNILMSPPTFNRHSLLRTSSTDLSPASQQSPQTPGSSRNSRRETNSHRKDPSFDPNWVLPERPADPPIYEAAFETPTTQVRGRVRSSTISTTDQYFHDNQPSPDVPPLPKYAPFQSQASNPINRPSSSNSARGHSRKSSYVEDTRVRHKTHSRQNSFDTVRGHDTQDNSHVERSHSRSASSVSMGFSDFRFLKPFTNGTFPDEFLEDGEESEKQLTQQEKRTSGASLSLLKPFQIDTSKILSKKEMDSDEHLVGQKRVQTDPTMEKSDDLLESPKTPTAKQPLLRSASSQNMLRSKTFSSSKKKTSAFQEGINTVSPEESAKTADFSGWMSKRGSVAVGTWKSRFFTLHGTRLSYFTSKSDSREKGLIDITSHRVVTVGDDDRFVALYAASVGAGRYCFKVVPPQAGTAKGVTFTIPKVHYFAVETREELRDWMKALKKATIDRDDTVPAISSCATPTIPLAKARELIADARVREDSLRLQAIAAANHGDGNGVGSSEKDGISGSCVNETSPGSSTPDSASNLPSLKSSVSGSSSTPASSTKAGNLISPTGSVSSRTVSEPVADVPTSAASPELNNIIANTAGLKLANENNS</sequence>
<evidence type="ECO:0000256" key="4">
    <source>
        <dbReference type="SAM" id="MobiDB-lite"/>
    </source>
</evidence>
<feature type="domain" description="SH3" evidence="5">
    <location>
        <begin position="38"/>
        <end position="102"/>
    </location>
</feature>
<feature type="compositionally biased region" description="Polar residues" evidence="4">
    <location>
        <begin position="829"/>
        <end position="842"/>
    </location>
</feature>
<dbReference type="GO" id="GO:0005802">
    <property type="term" value="C:trans-Golgi network"/>
    <property type="evidence" value="ECO:0007669"/>
    <property type="project" value="TreeGrafter"/>
</dbReference>
<dbReference type="STRING" id="1173061.A0A0J9XE65"/>
<evidence type="ECO:0000259" key="5">
    <source>
        <dbReference type="PROSITE" id="PS50002"/>
    </source>
</evidence>
<dbReference type="InterPro" id="IPR036028">
    <property type="entry name" value="SH3-like_dom_sf"/>
</dbReference>
<gene>
    <name evidence="8" type="ORF">BN980_GECA11s03453g</name>
</gene>
<dbReference type="GO" id="GO:0001881">
    <property type="term" value="P:receptor recycling"/>
    <property type="evidence" value="ECO:0007669"/>
    <property type="project" value="TreeGrafter"/>
</dbReference>
<feature type="region of interest" description="Disordered" evidence="4">
    <location>
        <begin position="124"/>
        <end position="154"/>
    </location>
</feature>
<dbReference type="GO" id="GO:0055037">
    <property type="term" value="C:recycling endosome"/>
    <property type="evidence" value="ECO:0007669"/>
    <property type="project" value="TreeGrafter"/>
</dbReference>
<dbReference type="Proteomes" id="UP000242525">
    <property type="component" value="Unassembled WGS sequence"/>
</dbReference>
<dbReference type="Pfam" id="PF00169">
    <property type="entry name" value="PH"/>
    <property type="match status" value="1"/>
</dbReference>
<dbReference type="SUPFAM" id="SSF47769">
    <property type="entry name" value="SAM/Pointed domain"/>
    <property type="match status" value="1"/>
</dbReference>
<feature type="compositionally biased region" description="Polar residues" evidence="4">
    <location>
        <begin position="289"/>
        <end position="362"/>
    </location>
</feature>
<reference evidence="8" key="1">
    <citation type="submission" date="2014-03" db="EMBL/GenBank/DDBJ databases">
        <authorList>
            <person name="Casaregola S."/>
        </authorList>
    </citation>
    <scope>NUCLEOTIDE SEQUENCE [LARGE SCALE GENOMIC DNA]</scope>
    <source>
        <strain evidence="8">CLIB 918</strain>
    </source>
</reference>
<dbReference type="GO" id="GO:0042147">
    <property type="term" value="P:retrograde transport, endosome to Golgi"/>
    <property type="evidence" value="ECO:0007669"/>
    <property type="project" value="TreeGrafter"/>
</dbReference>
<proteinExistence type="predicted"/>
<dbReference type="Pfam" id="PF00018">
    <property type="entry name" value="SH3_1"/>
    <property type="match status" value="1"/>
</dbReference>
<dbReference type="Pfam" id="PF07647">
    <property type="entry name" value="SAM_2"/>
    <property type="match status" value="1"/>
</dbReference>
<dbReference type="EMBL" id="CCBN010000011">
    <property type="protein sequence ID" value="CDO55585.1"/>
    <property type="molecule type" value="Genomic_DNA"/>
</dbReference>
<feature type="region of interest" description="Disordered" evidence="4">
    <location>
        <begin position="525"/>
        <end position="548"/>
    </location>
</feature>
<dbReference type="CDD" id="cd13316">
    <property type="entry name" value="PH_Boi"/>
    <property type="match status" value="1"/>
</dbReference>
<dbReference type="InterPro" id="IPR001452">
    <property type="entry name" value="SH3_domain"/>
</dbReference>
<feature type="compositionally biased region" description="Polar residues" evidence="4">
    <location>
        <begin position="399"/>
        <end position="426"/>
    </location>
</feature>
<dbReference type="Gene3D" id="2.30.29.30">
    <property type="entry name" value="Pleckstrin-homology domain (PH domain)/Phosphotyrosine-binding domain (PTB)"/>
    <property type="match status" value="1"/>
</dbReference>
<name>A0A0J9XE65_GEOCN</name>
<keyword evidence="9" id="KW-1185">Reference proteome</keyword>
<feature type="compositionally biased region" description="Polar residues" evidence="4">
    <location>
        <begin position="871"/>
        <end position="882"/>
    </location>
</feature>
<dbReference type="SUPFAM" id="SSF50729">
    <property type="entry name" value="PH domain-like"/>
    <property type="match status" value="1"/>
</dbReference>
<feature type="region of interest" description="Disordered" evidence="4">
    <location>
        <begin position="811"/>
        <end position="897"/>
    </location>
</feature>
<feature type="domain" description="PH" evidence="6">
    <location>
        <begin position="647"/>
        <end position="766"/>
    </location>
</feature>
<organism evidence="8 9">
    <name type="scientific">Geotrichum candidum</name>
    <name type="common">Oospora lactis</name>
    <name type="synonym">Dipodascus geotrichum</name>
    <dbReference type="NCBI Taxonomy" id="1173061"/>
    <lineage>
        <taxon>Eukaryota</taxon>
        <taxon>Fungi</taxon>
        <taxon>Dikarya</taxon>
        <taxon>Ascomycota</taxon>
        <taxon>Saccharomycotina</taxon>
        <taxon>Dipodascomycetes</taxon>
        <taxon>Dipodascales</taxon>
        <taxon>Dipodascaceae</taxon>
        <taxon>Geotrichum</taxon>
    </lineage>
</organism>
<accession>A0A0J9XE65</accession>
<dbReference type="InterPro" id="IPR011993">
    <property type="entry name" value="PH-like_dom_sf"/>
</dbReference>
<feature type="compositionally biased region" description="Basic and acidic residues" evidence="4">
    <location>
        <begin position="364"/>
        <end position="376"/>
    </location>
</feature>
<dbReference type="InterPro" id="IPR001849">
    <property type="entry name" value="PH_domain"/>
</dbReference>
<feature type="compositionally biased region" description="Polar residues" evidence="4">
    <location>
        <begin position="124"/>
        <end position="143"/>
    </location>
</feature>
<keyword evidence="2" id="KW-0597">Phosphoprotein</keyword>
<feature type="compositionally biased region" description="Polar residues" evidence="4">
    <location>
        <begin position="15"/>
        <end position="24"/>
    </location>
</feature>
<dbReference type="Gene3D" id="2.30.30.40">
    <property type="entry name" value="SH3 Domains"/>
    <property type="match status" value="1"/>
</dbReference>
<feature type="compositionally biased region" description="Low complexity" evidence="4">
    <location>
        <begin position="190"/>
        <end position="204"/>
    </location>
</feature>
<dbReference type="SMART" id="SM00454">
    <property type="entry name" value="SAM"/>
    <property type="match status" value="1"/>
</dbReference>
<dbReference type="FunFam" id="2.30.29.30:FF:000230">
    <property type="entry name" value="Polarized growth protein (Boi2)"/>
    <property type="match status" value="1"/>
</dbReference>
<dbReference type="OrthoDB" id="73680at2759"/>
<dbReference type="CDD" id="cd09535">
    <property type="entry name" value="SAM_BOI-like_fungal"/>
    <property type="match status" value="1"/>
</dbReference>
<feature type="domain" description="SAM" evidence="7">
    <location>
        <begin position="219"/>
        <end position="283"/>
    </location>
</feature>
<evidence type="ECO:0000259" key="7">
    <source>
        <dbReference type="PROSITE" id="PS50105"/>
    </source>
</evidence>
<evidence type="ECO:0000259" key="6">
    <source>
        <dbReference type="PROSITE" id="PS50003"/>
    </source>
</evidence>
<dbReference type="SUPFAM" id="SSF50044">
    <property type="entry name" value="SH3-domain"/>
    <property type="match status" value="1"/>
</dbReference>
<keyword evidence="1 3" id="KW-0728">SH3 domain</keyword>
<evidence type="ECO:0000313" key="8">
    <source>
        <dbReference type="EMBL" id="CDO55585.1"/>
    </source>
</evidence>
<evidence type="ECO:0000256" key="1">
    <source>
        <dbReference type="ARBA" id="ARBA00022443"/>
    </source>
</evidence>
<dbReference type="AlphaFoldDB" id="A0A0J9XE65"/>
<dbReference type="SMART" id="SM00233">
    <property type="entry name" value="PH"/>
    <property type="match status" value="1"/>
</dbReference>
<dbReference type="InterPro" id="IPR013761">
    <property type="entry name" value="SAM/pointed_sf"/>
</dbReference>
<evidence type="ECO:0000256" key="3">
    <source>
        <dbReference type="PROSITE-ProRule" id="PRU00192"/>
    </source>
</evidence>
<dbReference type="GO" id="GO:0007032">
    <property type="term" value="P:endosome organization"/>
    <property type="evidence" value="ECO:0007669"/>
    <property type="project" value="TreeGrafter"/>
</dbReference>
<dbReference type="GO" id="GO:0005829">
    <property type="term" value="C:cytosol"/>
    <property type="evidence" value="ECO:0007669"/>
    <property type="project" value="GOC"/>
</dbReference>
<feature type="compositionally biased region" description="Low complexity" evidence="4">
    <location>
        <begin position="843"/>
        <end position="868"/>
    </location>
</feature>
<dbReference type="PROSITE" id="PS50003">
    <property type="entry name" value="PH_DOMAIN"/>
    <property type="match status" value="1"/>
</dbReference>
<dbReference type="GO" id="GO:0005769">
    <property type="term" value="C:early endosome"/>
    <property type="evidence" value="ECO:0007669"/>
    <property type="project" value="TreeGrafter"/>
</dbReference>
<feature type="compositionally biased region" description="Basic and acidic residues" evidence="4">
    <location>
        <begin position="484"/>
        <end position="499"/>
    </location>
</feature>
<protein>
    <submittedName>
        <fullName evidence="8">Similar to Saccharomyces cerevisiae YBL085W BOI1 Protein implicated in polar growth</fullName>
    </submittedName>
</protein>
<dbReference type="PROSITE" id="PS50105">
    <property type="entry name" value="SAM_DOMAIN"/>
    <property type="match status" value="1"/>
</dbReference>
<dbReference type="InterPro" id="IPR001660">
    <property type="entry name" value="SAM"/>
</dbReference>
<feature type="region of interest" description="Disordered" evidence="4">
    <location>
        <begin position="15"/>
        <end position="34"/>
    </location>
</feature>
<feature type="region of interest" description="Disordered" evidence="4">
    <location>
        <begin position="183"/>
        <end position="204"/>
    </location>
</feature>
<dbReference type="PANTHER" id="PTHR22902:SF27">
    <property type="entry name" value="PLECKSTRIN HOMOLOGY DOMAIN-CONTAINING FAMILY A MEMBER 3"/>
    <property type="match status" value="1"/>
</dbReference>
<feature type="region of interest" description="Disordered" evidence="4">
    <location>
        <begin position="570"/>
        <end position="638"/>
    </location>
</feature>
<dbReference type="PROSITE" id="PS50002">
    <property type="entry name" value="SH3"/>
    <property type="match status" value="1"/>
</dbReference>
<dbReference type="PANTHER" id="PTHR22902">
    <property type="entry name" value="SESQUIPEDALIAN"/>
    <property type="match status" value="1"/>
</dbReference>
<dbReference type="SMART" id="SM00326">
    <property type="entry name" value="SH3"/>
    <property type="match status" value="1"/>
</dbReference>